<accession>A0A0F7KXR1</accession>
<comment type="similarity">
    <text evidence="1">Belongs to the 'phage' integrase family.</text>
</comment>
<dbReference type="STRING" id="1267766.WYH_03006"/>
<keyword evidence="2" id="KW-0229">DNA integration</keyword>
<dbReference type="Pfam" id="PF14659">
    <property type="entry name" value="Phage_int_SAM_3"/>
    <property type="match status" value="1"/>
</dbReference>
<dbReference type="InterPro" id="IPR025166">
    <property type="entry name" value="Integrase_DNA_bind_dom"/>
</dbReference>
<dbReference type="Pfam" id="PF13356">
    <property type="entry name" value="Arm-DNA-bind_3"/>
    <property type="match status" value="1"/>
</dbReference>
<dbReference type="InterPro" id="IPR050808">
    <property type="entry name" value="Phage_Integrase"/>
</dbReference>
<dbReference type="InterPro" id="IPR044068">
    <property type="entry name" value="CB"/>
</dbReference>
<evidence type="ECO:0000259" key="6">
    <source>
        <dbReference type="PROSITE" id="PS51898"/>
    </source>
</evidence>
<dbReference type="PROSITE" id="PS51900">
    <property type="entry name" value="CB"/>
    <property type="match status" value="1"/>
</dbReference>
<name>A0A0F7KXR1_9SPHN</name>
<proteinExistence type="inferred from homology"/>
<dbReference type="KEGG" id="aay:WYH_03006"/>
<protein>
    <submittedName>
        <fullName evidence="8">Site-specific tyrosine recombinase XerC</fullName>
    </submittedName>
</protein>
<evidence type="ECO:0000256" key="4">
    <source>
        <dbReference type="ARBA" id="ARBA00023172"/>
    </source>
</evidence>
<dbReference type="SUPFAM" id="SSF56349">
    <property type="entry name" value="DNA breaking-rejoining enzymes"/>
    <property type="match status" value="1"/>
</dbReference>
<dbReference type="PATRIC" id="fig|1267766.3.peg.3042"/>
<dbReference type="EMBL" id="CP011452">
    <property type="protein sequence ID" value="AKH44026.1"/>
    <property type="molecule type" value="Genomic_DNA"/>
</dbReference>
<dbReference type="InterPro" id="IPR004107">
    <property type="entry name" value="Integrase_SAM-like_N"/>
</dbReference>
<keyword evidence="3 5" id="KW-0238">DNA-binding</keyword>
<dbReference type="Pfam" id="PF00589">
    <property type="entry name" value="Phage_integrase"/>
    <property type="match status" value="1"/>
</dbReference>
<dbReference type="AlphaFoldDB" id="A0A0F7KXR1"/>
<dbReference type="InterPro" id="IPR002104">
    <property type="entry name" value="Integrase_catalytic"/>
</dbReference>
<evidence type="ECO:0000256" key="3">
    <source>
        <dbReference type="ARBA" id="ARBA00023125"/>
    </source>
</evidence>
<dbReference type="InterPro" id="IPR010998">
    <property type="entry name" value="Integrase_recombinase_N"/>
</dbReference>
<evidence type="ECO:0000256" key="1">
    <source>
        <dbReference type="ARBA" id="ARBA00008857"/>
    </source>
</evidence>
<dbReference type="Gene3D" id="3.30.160.390">
    <property type="entry name" value="Integrase, DNA-binding domain"/>
    <property type="match status" value="1"/>
</dbReference>
<dbReference type="Proteomes" id="UP000034392">
    <property type="component" value="Chromosome"/>
</dbReference>
<evidence type="ECO:0000256" key="5">
    <source>
        <dbReference type="PROSITE-ProRule" id="PRU01248"/>
    </source>
</evidence>
<dbReference type="CDD" id="cd00796">
    <property type="entry name" value="INT_Rci_Hp1_C"/>
    <property type="match status" value="1"/>
</dbReference>
<dbReference type="InterPro" id="IPR038488">
    <property type="entry name" value="Integrase_DNA-bd_sf"/>
</dbReference>
<evidence type="ECO:0000313" key="8">
    <source>
        <dbReference type="EMBL" id="AKH44026.1"/>
    </source>
</evidence>
<keyword evidence="9" id="KW-1185">Reference proteome</keyword>
<dbReference type="Gene3D" id="1.10.150.130">
    <property type="match status" value="1"/>
</dbReference>
<dbReference type="PROSITE" id="PS51898">
    <property type="entry name" value="TYR_RECOMBINASE"/>
    <property type="match status" value="1"/>
</dbReference>
<dbReference type="PANTHER" id="PTHR30629">
    <property type="entry name" value="PROPHAGE INTEGRASE"/>
    <property type="match status" value="1"/>
</dbReference>
<dbReference type="Gene3D" id="1.10.443.10">
    <property type="entry name" value="Intergrase catalytic core"/>
    <property type="match status" value="1"/>
</dbReference>
<dbReference type="GO" id="GO:0015074">
    <property type="term" value="P:DNA integration"/>
    <property type="evidence" value="ECO:0007669"/>
    <property type="project" value="UniProtKB-KW"/>
</dbReference>
<reference evidence="8" key="1">
    <citation type="submission" date="2015-05" db="EMBL/GenBank/DDBJ databases">
        <title>The complete genome of Altererythrobacter atlanticus strain 26DY36.</title>
        <authorList>
            <person name="Wu Y.-H."/>
            <person name="Cheng H."/>
            <person name="Wu X.-W."/>
        </authorList>
    </citation>
    <scope>NUCLEOTIDE SEQUENCE [LARGE SCALE GENOMIC DNA]</scope>
    <source>
        <strain evidence="8">26DY36</strain>
    </source>
</reference>
<sequence>MGKNAVKSVREMLEVLGSRHAVEGHPIPENDGNSATFEGSFASDDCHMVPRRRKPGRRALLDGNFARRKLPLRETEYCIWDTELAGFGLRVRPSGNYFWFVRVRHRGKHRRISLGRTDELDASIARAQARRILAEVALDGLPKRAVVKATPTLSDFVETYWDDLSRVWKPSTIKRNRNAWRLSIEPEFGAMRVADIMPADIHRWRDGCSGEGETSFNRAVPVLASLMKYAEALRMRRKGSNPCRGMPRFKRPKMERYLTPAEYRRLGAALREAEAEHPIPVSILRLLMFTGARLGEIRFLRWGMVKPPRLVLPDSKTGPKVIWLNSQALEVLAGFERGEDDALVFVNSRGKHPVNIEPWWYNLRRRCAMPDLRVHDLRHSFASTAIMDNVPLATIGKLLGHVLPETTAKYAHLSDDVIGDAAERISGSLAQAIGLRS</sequence>
<evidence type="ECO:0000256" key="2">
    <source>
        <dbReference type="ARBA" id="ARBA00022908"/>
    </source>
</evidence>
<evidence type="ECO:0000313" key="9">
    <source>
        <dbReference type="Proteomes" id="UP000034392"/>
    </source>
</evidence>
<gene>
    <name evidence="8" type="ORF">WYH_03006</name>
</gene>
<dbReference type="InterPro" id="IPR011010">
    <property type="entry name" value="DNA_brk_join_enz"/>
</dbReference>
<dbReference type="GO" id="GO:0006310">
    <property type="term" value="P:DNA recombination"/>
    <property type="evidence" value="ECO:0007669"/>
    <property type="project" value="UniProtKB-KW"/>
</dbReference>
<feature type="domain" description="Tyr recombinase" evidence="6">
    <location>
        <begin position="253"/>
        <end position="423"/>
    </location>
</feature>
<dbReference type="PANTHER" id="PTHR30629:SF2">
    <property type="entry name" value="PROPHAGE INTEGRASE INTS-RELATED"/>
    <property type="match status" value="1"/>
</dbReference>
<keyword evidence="4" id="KW-0233">DNA recombination</keyword>
<evidence type="ECO:0000259" key="7">
    <source>
        <dbReference type="PROSITE" id="PS51900"/>
    </source>
</evidence>
<dbReference type="GO" id="GO:0003677">
    <property type="term" value="F:DNA binding"/>
    <property type="evidence" value="ECO:0007669"/>
    <property type="project" value="UniProtKB-UniRule"/>
</dbReference>
<organism evidence="8 9">
    <name type="scientific">Croceibacterium atlanticum</name>
    <dbReference type="NCBI Taxonomy" id="1267766"/>
    <lineage>
        <taxon>Bacteria</taxon>
        <taxon>Pseudomonadati</taxon>
        <taxon>Pseudomonadota</taxon>
        <taxon>Alphaproteobacteria</taxon>
        <taxon>Sphingomonadales</taxon>
        <taxon>Erythrobacteraceae</taxon>
        <taxon>Croceibacterium</taxon>
    </lineage>
</organism>
<feature type="domain" description="Core-binding (CB)" evidence="7">
    <location>
        <begin position="151"/>
        <end position="231"/>
    </location>
</feature>
<dbReference type="InterPro" id="IPR013762">
    <property type="entry name" value="Integrase-like_cat_sf"/>
</dbReference>